<name>A0ABD5VMD5_9EURY</name>
<keyword evidence="2" id="KW-1185">Reference proteome</keyword>
<dbReference type="RefSeq" id="WP_336351871.1">
    <property type="nucleotide sequence ID" value="NZ_JAZAQL010000004.1"/>
</dbReference>
<sequence>MTPSDRDILEILANEGGHRELVLTPRLIAENSDWARDTIREHVVLLRDHNLIEYQDEAAGIYRLSDHGRAYLAGDLDVSELEDEGV</sequence>
<reference evidence="1 2" key="1">
    <citation type="journal article" date="2019" name="Int. J. Syst. Evol. Microbiol.">
        <title>The Global Catalogue of Microorganisms (GCM) 10K type strain sequencing project: providing services to taxonomists for standard genome sequencing and annotation.</title>
        <authorList>
            <consortium name="The Broad Institute Genomics Platform"/>
            <consortium name="The Broad Institute Genome Sequencing Center for Infectious Disease"/>
            <person name="Wu L."/>
            <person name="Ma J."/>
        </authorList>
    </citation>
    <scope>NUCLEOTIDE SEQUENCE [LARGE SCALE GENOMIC DNA]</scope>
    <source>
        <strain evidence="1 2">GX26</strain>
    </source>
</reference>
<evidence type="ECO:0000313" key="1">
    <source>
        <dbReference type="EMBL" id="MFC6954933.1"/>
    </source>
</evidence>
<dbReference type="InterPro" id="IPR036390">
    <property type="entry name" value="WH_DNA-bd_sf"/>
</dbReference>
<protein>
    <submittedName>
        <fullName evidence="1">ArsR family transcriptional regulator</fullName>
    </submittedName>
</protein>
<comment type="caution">
    <text evidence="1">The sequence shown here is derived from an EMBL/GenBank/DDBJ whole genome shotgun (WGS) entry which is preliminary data.</text>
</comment>
<dbReference type="Proteomes" id="UP001596395">
    <property type="component" value="Unassembled WGS sequence"/>
</dbReference>
<dbReference type="EMBL" id="JBHSXN010000004">
    <property type="protein sequence ID" value="MFC6954933.1"/>
    <property type="molecule type" value="Genomic_DNA"/>
</dbReference>
<proteinExistence type="predicted"/>
<dbReference type="AlphaFoldDB" id="A0ABD5VMD5"/>
<dbReference type="SUPFAM" id="SSF46785">
    <property type="entry name" value="Winged helix' DNA-binding domain"/>
    <property type="match status" value="1"/>
</dbReference>
<accession>A0ABD5VMD5</accession>
<gene>
    <name evidence="1" type="ORF">ACFQGB_18865</name>
</gene>
<organism evidence="1 2">
    <name type="scientific">Halorubellus litoreus</name>
    <dbReference type="NCBI Taxonomy" id="755308"/>
    <lineage>
        <taxon>Archaea</taxon>
        <taxon>Methanobacteriati</taxon>
        <taxon>Methanobacteriota</taxon>
        <taxon>Stenosarchaea group</taxon>
        <taxon>Halobacteria</taxon>
        <taxon>Halobacteriales</taxon>
        <taxon>Halorubellaceae</taxon>
        <taxon>Halorubellus</taxon>
    </lineage>
</organism>
<dbReference type="Gene3D" id="1.10.10.10">
    <property type="entry name" value="Winged helix-like DNA-binding domain superfamily/Winged helix DNA-binding domain"/>
    <property type="match status" value="1"/>
</dbReference>
<dbReference type="InterPro" id="IPR036388">
    <property type="entry name" value="WH-like_DNA-bd_sf"/>
</dbReference>
<evidence type="ECO:0000313" key="2">
    <source>
        <dbReference type="Proteomes" id="UP001596395"/>
    </source>
</evidence>